<protein>
    <submittedName>
        <fullName evidence="2">Alpha/beta fold hydrolase</fullName>
    </submittedName>
</protein>
<organism evidence="2 3">
    <name type="scientific">Lampropedia puyangensis</name>
    <dbReference type="NCBI Taxonomy" id="1330072"/>
    <lineage>
        <taxon>Bacteria</taxon>
        <taxon>Pseudomonadati</taxon>
        <taxon>Pseudomonadota</taxon>
        <taxon>Betaproteobacteria</taxon>
        <taxon>Burkholderiales</taxon>
        <taxon>Comamonadaceae</taxon>
        <taxon>Lampropedia</taxon>
    </lineage>
</organism>
<reference evidence="2 3" key="1">
    <citation type="journal article" date="2015" name="Antonie Van Leeuwenhoek">
        <title>Lampropedia puyangensis sp. nov., isolated from symptomatic bark of Populus ? euramericana canker and emended description of Lampropedia hyalina (Ehrenberg 1832) Lee et al. 2004.</title>
        <authorList>
            <person name="Li Y."/>
            <person name="Wang T."/>
            <person name="Piao C.G."/>
            <person name="Wang L.F."/>
            <person name="Tian G.Z."/>
            <person name="Zhu T.H."/>
            <person name="Guo M.W."/>
        </authorList>
    </citation>
    <scope>NUCLEOTIDE SEQUENCE [LARGE SCALE GENOMIC DNA]</scope>
    <source>
        <strain evidence="2 3">2-bin</strain>
    </source>
</reference>
<dbReference type="Gene3D" id="3.40.50.1820">
    <property type="entry name" value="alpha/beta hydrolase"/>
    <property type="match status" value="1"/>
</dbReference>
<dbReference type="SUPFAM" id="SSF53474">
    <property type="entry name" value="alpha/beta-Hydrolases"/>
    <property type="match status" value="1"/>
</dbReference>
<name>A0A4S8ETQ5_9BURK</name>
<keyword evidence="3" id="KW-1185">Reference proteome</keyword>
<evidence type="ECO:0000259" key="1">
    <source>
        <dbReference type="Pfam" id="PF12697"/>
    </source>
</evidence>
<feature type="domain" description="AB hydrolase-1" evidence="1">
    <location>
        <begin position="12"/>
        <end position="248"/>
    </location>
</feature>
<comment type="caution">
    <text evidence="2">The sequence shown here is derived from an EMBL/GenBank/DDBJ whole genome shotgun (WGS) entry which is preliminary data.</text>
</comment>
<dbReference type="AlphaFoldDB" id="A0A4S8ETQ5"/>
<dbReference type="PANTHER" id="PTHR37017:SF11">
    <property type="entry name" value="ESTERASE_LIPASE_THIOESTERASE DOMAIN-CONTAINING PROTEIN"/>
    <property type="match status" value="1"/>
</dbReference>
<dbReference type="InterPro" id="IPR029058">
    <property type="entry name" value="AB_hydrolase_fold"/>
</dbReference>
<proteinExistence type="predicted"/>
<gene>
    <name evidence="2" type="ORF">E9531_14710</name>
</gene>
<dbReference type="InterPro" id="IPR052897">
    <property type="entry name" value="Sec-Metab_Biosynth_Hydrolase"/>
</dbReference>
<accession>A0A4S8ETQ5</accession>
<dbReference type="Proteomes" id="UP000308917">
    <property type="component" value="Unassembled WGS sequence"/>
</dbReference>
<dbReference type="GO" id="GO:0016787">
    <property type="term" value="F:hydrolase activity"/>
    <property type="evidence" value="ECO:0007669"/>
    <property type="project" value="UniProtKB-KW"/>
</dbReference>
<evidence type="ECO:0000313" key="3">
    <source>
        <dbReference type="Proteomes" id="UP000308917"/>
    </source>
</evidence>
<dbReference type="OrthoDB" id="9112061at2"/>
<dbReference type="RefSeq" id="WP_136574531.1">
    <property type="nucleotide sequence ID" value="NZ_STFG01000022.1"/>
</dbReference>
<dbReference type="EMBL" id="STFG01000022">
    <property type="protein sequence ID" value="THT98247.1"/>
    <property type="molecule type" value="Genomic_DNA"/>
</dbReference>
<keyword evidence="2" id="KW-0378">Hydrolase</keyword>
<sequence length="291" mass="31795">MPNNTFNKVSHIVLIHGAWQGSWAFQAWVPHLQAAGWNVHAVDLPGNGVPATLSWPTQVQPHLQDYTAHVLRVLDSLDGPAVVVGHSGGGMTASQVAQERPHAVAALVYLAGMMLPHGWSLGDAIDACQQAHPQWAYEGIGPHLQWDRSGHASSVPEAVAQHFFLHDCEPEHARQVARHFVWQPESGRAMRNHLTPECFGTVPRIYVECLRDRSILLALQRHMQTLSPGASRLSLDCGHVPQLACPALLTQQLLLHLEQRHFIAPTQTGADFAVSLSSAQACAAQETAYQP</sequence>
<evidence type="ECO:0000313" key="2">
    <source>
        <dbReference type="EMBL" id="THT98247.1"/>
    </source>
</evidence>
<dbReference type="PANTHER" id="PTHR37017">
    <property type="entry name" value="AB HYDROLASE-1 DOMAIN-CONTAINING PROTEIN-RELATED"/>
    <property type="match status" value="1"/>
</dbReference>
<dbReference type="InterPro" id="IPR000073">
    <property type="entry name" value="AB_hydrolase_1"/>
</dbReference>
<dbReference type="Pfam" id="PF12697">
    <property type="entry name" value="Abhydrolase_6"/>
    <property type="match status" value="1"/>
</dbReference>